<organism evidence="1 2">
    <name type="scientific">Bauhinia variegata</name>
    <name type="common">Purple orchid tree</name>
    <name type="synonym">Phanera variegata</name>
    <dbReference type="NCBI Taxonomy" id="167791"/>
    <lineage>
        <taxon>Eukaryota</taxon>
        <taxon>Viridiplantae</taxon>
        <taxon>Streptophyta</taxon>
        <taxon>Embryophyta</taxon>
        <taxon>Tracheophyta</taxon>
        <taxon>Spermatophyta</taxon>
        <taxon>Magnoliopsida</taxon>
        <taxon>eudicotyledons</taxon>
        <taxon>Gunneridae</taxon>
        <taxon>Pentapetalae</taxon>
        <taxon>rosids</taxon>
        <taxon>fabids</taxon>
        <taxon>Fabales</taxon>
        <taxon>Fabaceae</taxon>
        <taxon>Cercidoideae</taxon>
        <taxon>Cercideae</taxon>
        <taxon>Bauhiniinae</taxon>
        <taxon>Bauhinia</taxon>
    </lineage>
</organism>
<proteinExistence type="predicted"/>
<name>A0ACB9PB95_BAUVA</name>
<accession>A0ACB9PB95</accession>
<protein>
    <submittedName>
        <fullName evidence="1">Uncharacterized protein</fullName>
    </submittedName>
</protein>
<keyword evidence="2" id="KW-1185">Reference proteome</keyword>
<sequence length="179" mass="19249">MEHQKKAESSSTNQPQLISETGAVVKATRAKPDCPRPIKDRHCKVNGRDRRVRLPVSCAARIFELTRELGNKTDGETIEWLLRQAEPSILAVTDKGRGQSSASSDSVVVSAIASAPPSGSLSEGNPVSAHCPNSNFVTNCVGSASISRVDPEFELPSDFEIRFSASEIAIIQSIFGIKD</sequence>
<evidence type="ECO:0000313" key="1">
    <source>
        <dbReference type="EMBL" id="KAI4345302.1"/>
    </source>
</evidence>
<dbReference type="Proteomes" id="UP000828941">
    <property type="component" value="Chromosome 5"/>
</dbReference>
<gene>
    <name evidence="1" type="ORF">L6164_012438</name>
</gene>
<dbReference type="EMBL" id="CM039430">
    <property type="protein sequence ID" value="KAI4345302.1"/>
    <property type="molecule type" value="Genomic_DNA"/>
</dbReference>
<reference evidence="1 2" key="1">
    <citation type="journal article" date="2022" name="DNA Res.">
        <title>Chromosomal-level genome assembly of the orchid tree Bauhinia variegata (Leguminosae; Cercidoideae) supports the allotetraploid origin hypothesis of Bauhinia.</title>
        <authorList>
            <person name="Zhong Y."/>
            <person name="Chen Y."/>
            <person name="Zheng D."/>
            <person name="Pang J."/>
            <person name="Liu Y."/>
            <person name="Luo S."/>
            <person name="Meng S."/>
            <person name="Qian L."/>
            <person name="Wei D."/>
            <person name="Dai S."/>
            <person name="Zhou R."/>
        </authorList>
    </citation>
    <scope>NUCLEOTIDE SEQUENCE [LARGE SCALE GENOMIC DNA]</scope>
    <source>
        <strain evidence="1">BV-YZ2020</strain>
    </source>
</reference>
<comment type="caution">
    <text evidence="1">The sequence shown here is derived from an EMBL/GenBank/DDBJ whole genome shotgun (WGS) entry which is preliminary data.</text>
</comment>
<evidence type="ECO:0000313" key="2">
    <source>
        <dbReference type="Proteomes" id="UP000828941"/>
    </source>
</evidence>